<keyword evidence="2" id="KW-1185">Reference proteome</keyword>
<dbReference type="Proteomes" id="UP001164539">
    <property type="component" value="Chromosome 2"/>
</dbReference>
<name>A0ACC1YPN1_MELAZ</name>
<comment type="caution">
    <text evidence="1">The sequence shown here is derived from an EMBL/GenBank/DDBJ whole genome shotgun (WGS) entry which is preliminary data.</text>
</comment>
<proteinExistence type="predicted"/>
<dbReference type="EMBL" id="CM051395">
    <property type="protein sequence ID" value="KAJ4725660.1"/>
    <property type="molecule type" value="Genomic_DNA"/>
</dbReference>
<gene>
    <name evidence="1" type="ORF">OWV82_004496</name>
</gene>
<protein>
    <submittedName>
        <fullName evidence="1">IRK-interacting protein</fullName>
    </submittedName>
</protein>
<sequence>MFPSVFLCSMRHGNSRKKKKNPNNLEVEAKDLEFWYSVQFNRDRSYNNKKQPNLTLRSENTHTNRNGAFKVKNKGEMATRVSNFSDLIQRVTASCLLHPLANVRQGTENVAAEDGEQNYDYNSTEEEEEEEEEEKRLARGLSNDKVTTNREGVSLDKVMELERILNEVFDAVSAMKRAYVSLQEAHCPWDPERMRVADVAVVGELRKIAVLRERYKRKSAGPGGGVGVVGGGLVREVVAPYEAAVEELKREVKAREVEVENLKEKLNTVTSLNSGGKKGRSHSKRKVSCTSAAAQVAVAPSPDLFEATIEPAAAVRSIEAATANANETMTNTTSSIVSTHHAKYALESYISRKIFQGFDHETFYMDGSLSSLLNPDQYRRDCFAQYRDMKAMDPVELLGILPTCNFGKFCSKKYLAIVHPKMEESLFGDLEQHHQVLAGNHPRSQFYGEFLGLTKAVWLLHLLAFSLDPAPCQFEANRGAEFHPQYMESVVKFSGGRLPAGQIVGFPVSPGFKLGNGSIIKARVYLVSKP</sequence>
<reference evidence="1 2" key="1">
    <citation type="journal article" date="2023" name="Science">
        <title>Complex scaffold remodeling in plant triterpene biosynthesis.</title>
        <authorList>
            <person name="De La Pena R."/>
            <person name="Hodgson H."/>
            <person name="Liu J.C."/>
            <person name="Stephenson M.J."/>
            <person name="Martin A.C."/>
            <person name="Owen C."/>
            <person name="Harkess A."/>
            <person name="Leebens-Mack J."/>
            <person name="Jimenez L.E."/>
            <person name="Osbourn A."/>
            <person name="Sattely E.S."/>
        </authorList>
    </citation>
    <scope>NUCLEOTIDE SEQUENCE [LARGE SCALE GENOMIC DNA]</scope>
    <source>
        <strain evidence="2">cv. JPN11</strain>
        <tissue evidence="1">Leaf</tissue>
    </source>
</reference>
<evidence type="ECO:0000313" key="2">
    <source>
        <dbReference type="Proteomes" id="UP001164539"/>
    </source>
</evidence>
<evidence type="ECO:0000313" key="1">
    <source>
        <dbReference type="EMBL" id="KAJ4725660.1"/>
    </source>
</evidence>
<organism evidence="1 2">
    <name type="scientific">Melia azedarach</name>
    <name type="common">Chinaberry tree</name>
    <dbReference type="NCBI Taxonomy" id="155640"/>
    <lineage>
        <taxon>Eukaryota</taxon>
        <taxon>Viridiplantae</taxon>
        <taxon>Streptophyta</taxon>
        <taxon>Embryophyta</taxon>
        <taxon>Tracheophyta</taxon>
        <taxon>Spermatophyta</taxon>
        <taxon>Magnoliopsida</taxon>
        <taxon>eudicotyledons</taxon>
        <taxon>Gunneridae</taxon>
        <taxon>Pentapetalae</taxon>
        <taxon>rosids</taxon>
        <taxon>malvids</taxon>
        <taxon>Sapindales</taxon>
        <taxon>Meliaceae</taxon>
        <taxon>Melia</taxon>
    </lineage>
</organism>
<accession>A0ACC1YPN1</accession>